<keyword evidence="2" id="KW-1185">Reference proteome</keyword>
<dbReference type="RefSeq" id="WP_123873360.1">
    <property type="nucleotide sequence ID" value="NZ_QNVS01000006.1"/>
</dbReference>
<evidence type="ECO:0000313" key="2">
    <source>
        <dbReference type="Proteomes" id="UP000256512"/>
    </source>
</evidence>
<organism evidence="1 2">
    <name type="scientific">Chryseobacterium piscium</name>
    <dbReference type="NCBI Taxonomy" id="333702"/>
    <lineage>
        <taxon>Bacteria</taxon>
        <taxon>Pseudomonadati</taxon>
        <taxon>Bacteroidota</taxon>
        <taxon>Flavobacteriia</taxon>
        <taxon>Flavobacteriales</taxon>
        <taxon>Weeksellaceae</taxon>
        <taxon>Chryseobacterium group</taxon>
        <taxon>Chryseobacterium</taxon>
    </lineage>
</organism>
<comment type="caution">
    <text evidence="1">The sequence shown here is derived from an EMBL/GenBank/DDBJ whole genome shotgun (WGS) entry which is preliminary data.</text>
</comment>
<sequence length="288" mass="33765">MKISKKILMYLCIIILFYSCTKKDPLVGTWKFTYSHASNEADKYKEDDYSSYTSYITLSGDNSFLLVDHGQLSPITLPSIPKDSLIENDNNTEVYFGTWSVKDSIIYFETQNHKNSPEFTSKIISKNDRNMKLNFPEQKQVKGMEFKYKKDDYNDVSLSKYNFTANELNKWRIKNKSKQTKEKIRSRIENALQFSIAFLEYHESEKKVAMTLYLEPLPFKFYGNGIALKNHYKNEKWNDLFYDEEDASIAYDMLKKSFNSVASIPDEISTNPIKINIFILKETLKNLK</sequence>
<protein>
    <recommendedName>
        <fullName evidence="3">Lipocalin-like domain-containing protein</fullName>
    </recommendedName>
</protein>
<evidence type="ECO:0008006" key="3">
    <source>
        <dbReference type="Google" id="ProtNLM"/>
    </source>
</evidence>
<dbReference type="PROSITE" id="PS51257">
    <property type="entry name" value="PROKAR_LIPOPROTEIN"/>
    <property type="match status" value="1"/>
</dbReference>
<reference evidence="1 2" key="1">
    <citation type="journal article" date="2006" name="Int. J. Syst. Evol. Microbiol.">
        <title>Chryseobacterium piscium sp. nov., isolated from fish of the South Atlantic Ocean off South Africa.</title>
        <authorList>
            <person name="de Beer H."/>
            <person name="Hugo C.J."/>
            <person name="Jooste P.J."/>
            <person name="Vancanneyt M."/>
            <person name="Coenye T."/>
            <person name="Vandamme P."/>
        </authorList>
    </citation>
    <scope>NUCLEOTIDE SEQUENCE [LARGE SCALE GENOMIC DNA]</scope>
    <source>
        <strain evidence="1 2">CCUG 51923</strain>
    </source>
</reference>
<dbReference type="AlphaFoldDB" id="A0A3D9BSH1"/>
<gene>
    <name evidence="1" type="ORF">DRF62_03790</name>
</gene>
<dbReference type="EMBL" id="QNVS01000006">
    <property type="protein sequence ID" value="REC56437.1"/>
    <property type="molecule type" value="Genomic_DNA"/>
</dbReference>
<evidence type="ECO:0000313" key="1">
    <source>
        <dbReference type="EMBL" id="REC56437.1"/>
    </source>
</evidence>
<dbReference type="Proteomes" id="UP000256512">
    <property type="component" value="Unassembled WGS sequence"/>
</dbReference>
<name>A0A3D9BSH1_9FLAO</name>
<accession>A0A3D9BSH1</accession>
<proteinExistence type="predicted"/>